<organism evidence="2">
    <name type="scientific">Triticum aestivum</name>
    <name type="common">Wheat</name>
    <dbReference type="NCBI Taxonomy" id="4565"/>
    <lineage>
        <taxon>Eukaryota</taxon>
        <taxon>Viridiplantae</taxon>
        <taxon>Streptophyta</taxon>
        <taxon>Embryophyta</taxon>
        <taxon>Tracheophyta</taxon>
        <taxon>Spermatophyta</taxon>
        <taxon>Magnoliopsida</taxon>
        <taxon>Liliopsida</taxon>
        <taxon>Poales</taxon>
        <taxon>Poaceae</taxon>
        <taxon>BOP clade</taxon>
        <taxon>Pooideae</taxon>
        <taxon>Triticodae</taxon>
        <taxon>Triticeae</taxon>
        <taxon>Triticinae</taxon>
        <taxon>Triticum</taxon>
    </lineage>
</organism>
<keyword evidence="3" id="KW-1185">Reference proteome</keyword>
<dbReference type="PANTHER" id="PTHR34483:SF7">
    <property type="entry name" value="TRANSMEMBRANE PROTEIN"/>
    <property type="match status" value="1"/>
</dbReference>
<keyword evidence="1" id="KW-0472">Membrane</keyword>
<dbReference type="Gramene" id="TraesSTA7A03G03999980.2">
    <property type="protein sequence ID" value="TraesSTA7A03G03999980.2.CDS1"/>
    <property type="gene ID" value="TraesSTA7A03G03999980"/>
</dbReference>
<keyword evidence="1" id="KW-0812">Transmembrane</keyword>
<reference evidence="2" key="1">
    <citation type="submission" date="2018-08" db="EMBL/GenBank/DDBJ databases">
        <authorList>
            <person name="Rossello M."/>
        </authorList>
    </citation>
    <scope>NUCLEOTIDE SEQUENCE [LARGE SCALE GENOMIC DNA]</scope>
    <source>
        <strain evidence="2">cv. Chinese Spring</strain>
    </source>
</reference>
<gene>
    <name evidence="2" type="primary">LOC123149215</name>
</gene>
<dbReference type="OrthoDB" id="644125at2759"/>
<dbReference type="Gramene" id="TraesMAC7A03G04002040.1">
    <property type="protein sequence ID" value="TraesMAC7A03G04002040.1.CDS1"/>
    <property type="gene ID" value="TraesMAC7A03G04002040"/>
</dbReference>
<dbReference type="OMA" id="MMRVSRK"/>
<reference evidence="2" key="2">
    <citation type="submission" date="2018-10" db="UniProtKB">
        <authorList>
            <consortium name="EnsemblPlants"/>
        </authorList>
    </citation>
    <scope>IDENTIFICATION</scope>
</reference>
<dbReference type="Gramene" id="TraesPARA_EIv1.0_2340380.1">
    <property type="protein sequence ID" value="TraesPARA_EIv1.0_2340380.1.CDS1"/>
    <property type="gene ID" value="TraesPARA_EIv1.0_2340380"/>
</dbReference>
<dbReference type="GeneID" id="123149215"/>
<feature type="transmembrane region" description="Helical" evidence="1">
    <location>
        <begin position="140"/>
        <end position="164"/>
    </location>
</feature>
<dbReference type="Gramene" id="TraesCS7A02G479300.1">
    <property type="protein sequence ID" value="TraesCS7A02G479300.1.cds1"/>
    <property type="gene ID" value="TraesCS7A02G479300"/>
</dbReference>
<dbReference type="AlphaFoldDB" id="A0A3B6RLY4"/>
<dbReference type="Gramene" id="TraesWEE_scaffold_080434_01G000200.1">
    <property type="protein sequence ID" value="TraesWEE_scaffold_080434_01G000200.1"/>
    <property type="gene ID" value="TraesWEE_scaffold_080434_01G000200"/>
</dbReference>
<dbReference type="EnsemblPlants" id="TraesCS7A02G479300.1">
    <property type="protein sequence ID" value="TraesCS7A02G479300.1.cds1"/>
    <property type="gene ID" value="TraesCS7A02G479300"/>
</dbReference>
<name>A0A3B6RLY4_WHEAT</name>
<dbReference type="Gramene" id="TraesCLE_scaffold_068736_01G000100.1">
    <property type="protein sequence ID" value="TraesCLE_scaffold_068736_01G000100.1"/>
    <property type="gene ID" value="TraesCLE_scaffold_068736_01G000100"/>
</dbReference>
<keyword evidence="1" id="KW-1133">Transmembrane helix</keyword>
<feature type="transmembrane region" description="Helical" evidence="1">
    <location>
        <begin position="25"/>
        <end position="48"/>
    </location>
</feature>
<dbReference type="Gramene" id="TraesNOR7A03G04047500.1">
    <property type="protein sequence ID" value="TraesNOR7A03G04047500.1.CDS1"/>
    <property type="gene ID" value="TraesNOR7A03G04047500"/>
</dbReference>
<feature type="transmembrane region" description="Helical" evidence="1">
    <location>
        <begin position="86"/>
        <end position="107"/>
    </location>
</feature>
<proteinExistence type="predicted"/>
<dbReference type="PaxDb" id="4565-Traes_7AL_871814FB8.1"/>
<dbReference type="Gramene" id="TraesCS7A03G1159700.1">
    <property type="protein sequence ID" value="TraesCS7A03G1159700.1.CDS1"/>
    <property type="gene ID" value="TraesCS7A03G1159700"/>
</dbReference>
<evidence type="ECO:0000313" key="3">
    <source>
        <dbReference type="Proteomes" id="UP000019116"/>
    </source>
</evidence>
<dbReference type="STRING" id="4565.A0A3B6RLY4"/>
<protein>
    <submittedName>
        <fullName evidence="2">Uncharacterized protein</fullName>
    </submittedName>
</protein>
<evidence type="ECO:0000313" key="2">
    <source>
        <dbReference type="EnsemblPlants" id="TraesCS7A02G479300.1.cds1"/>
    </source>
</evidence>
<sequence length="313" mass="33948">MAAKTTSCFTFLKEALVLPTRNPKLFAPILILLAIIAFLVPAVNVVLIQPLTAQMLRHLTEMQTTDPSSAEFARLLEEIRQEARELVLISVGLFFVTLALVFAKQILAFSAASTTYSGDRYSLAELLRRVTKWGNLRGPLVTVGVVTALQLTFMALLGAYLSTVMRHAEALSVQGALFALAFLAFMYFGVVAVVGVAVSVADEGCRGVRALLRAWRLMMRVSRKEGALLAAVMLLLSTVVSPVYALALVYAKKSMAVGLCLLFGYALLSAAVELFYMAAATVYYYEAMESKEAILAFDGYYAKIPSGEGEANV</sequence>
<feature type="transmembrane region" description="Helical" evidence="1">
    <location>
        <begin position="227"/>
        <end position="250"/>
    </location>
</feature>
<evidence type="ECO:0000256" key="1">
    <source>
        <dbReference type="SAM" id="Phobius"/>
    </source>
</evidence>
<accession>A0A3B6RLY4</accession>
<feature type="transmembrane region" description="Helical" evidence="1">
    <location>
        <begin position="176"/>
        <end position="201"/>
    </location>
</feature>
<dbReference type="RefSeq" id="XP_044424762.1">
    <property type="nucleotide sequence ID" value="XM_044568827.1"/>
</dbReference>
<dbReference type="PANTHER" id="PTHR34483">
    <property type="entry name" value="OS09G0129800 PROTEIN"/>
    <property type="match status" value="1"/>
</dbReference>
<dbReference type="Gramene" id="TraesSTA7A03G03999980.1">
    <property type="protein sequence ID" value="TraesSTA7A03G03999980.1.CDS1"/>
    <property type="gene ID" value="TraesSTA7A03G03999980"/>
</dbReference>
<feature type="transmembrane region" description="Helical" evidence="1">
    <location>
        <begin position="262"/>
        <end position="285"/>
    </location>
</feature>
<dbReference type="Proteomes" id="UP000019116">
    <property type="component" value="Chromosome 7A"/>
</dbReference>